<dbReference type="EMBL" id="BGZK01000578">
    <property type="protein sequence ID" value="GBP51271.1"/>
    <property type="molecule type" value="Genomic_DNA"/>
</dbReference>
<accession>A0A4C1WJ59</accession>
<name>A0A4C1WJ59_EUMVA</name>
<feature type="region of interest" description="Disordered" evidence="1">
    <location>
        <begin position="1"/>
        <end position="23"/>
    </location>
</feature>
<dbReference type="AlphaFoldDB" id="A0A4C1WJ59"/>
<evidence type="ECO:0000313" key="3">
    <source>
        <dbReference type="Proteomes" id="UP000299102"/>
    </source>
</evidence>
<dbReference type="Proteomes" id="UP000299102">
    <property type="component" value="Unassembled WGS sequence"/>
</dbReference>
<sequence length="83" mass="9039">MPTLRHPFGNHAPTASHADRPRQTKFSKLQFIGATDNGQPTDRLGGFLVRESRTHPSHAGGVHSMGTARFNGWSEAIAYGVEL</sequence>
<evidence type="ECO:0000256" key="1">
    <source>
        <dbReference type="SAM" id="MobiDB-lite"/>
    </source>
</evidence>
<proteinExistence type="predicted"/>
<keyword evidence="3" id="KW-1185">Reference proteome</keyword>
<evidence type="ECO:0000313" key="2">
    <source>
        <dbReference type="EMBL" id="GBP51271.1"/>
    </source>
</evidence>
<comment type="caution">
    <text evidence="2">The sequence shown here is derived from an EMBL/GenBank/DDBJ whole genome shotgun (WGS) entry which is preliminary data.</text>
</comment>
<organism evidence="2 3">
    <name type="scientific">Eumeta variegata</name>
    <name type="common">Bagworm moth</name>
    <name type="synonym">Eumeta japonica</name>
    <dbReference type="NCBI Taxonomy" id="151549"/>
    <lineage>
        <taxon>Eukaryota</taxon>
        <taxon>Metazoa</taxon>
        <taxon>Ecdysozoa</taxon>
        <taxon>Arthropoda</taxon>
        <taxon>Hexapoda</taxon>
        <taxon>Insecta</taxon>
        <taxon>Pterygota</taxon>
        <taxon>Neoptera</taxon>
        <taxon>Endopterygota</taxon>
        <taxon>Lepidoptera</taxon>
        <taxon>Glossata</taxon>
        <taxon>Ditrysia</taxon>
        <taxon>Tineoidea</taxon>
        <taxon>Psychidae</taxon>
        <taxon>Oiketicinae</taxon>
        <taxon>Eumeta</taxon>
    </lineage>
</organism>
<protein>
    <submittedName>
        <fullName evidence="2">Uncharacterized protein</fullName>
    </submittedName>
</protein>
<reference evidence="2 3" key="1">
    <citation type="journal article" date="2019" name="Commun. Biol.">
        <title>The bagworm genome reveals a unique fibroin gene that provides high tensile strength.</title>
        <authorList>
            <person name="Kono N."/>
            <person name="Nakamura H."/>
            <person name="Ohtoshi R."/>
            <person name="Tomita M."/>
            <person name="Numata K."/>
            <person name="Arakawa K."/>
        </authorList>
    </citation>
    <scope>NUCLEOTIDE SEQUENCE [LARGE SCALE GENOMIC DNA]</scope>
</reference>
<gene>
    <name evidence="2" type="ORF">EVAR_48364_1</name>
</gene>